<gene>
    <name evidence="3" type="ORF">Goshw_022791</name>
</gene>
<feature type="domain" description="DUF7745" evidence="2">
    <location>
        <begin position="5"/>
        <end position="62"/>
    </location>
</feature>
<evidence type="ECO:0000313" key="4">
    <source>
        <dbReference type="Proteomes" id="UP000593576"/>
    </source>
</evidence>
<dbReference type="InterPro" id="IPR056647">
    <property type="entry name" value="DUF7745"/>
</dbReference>
<name>A0A7J9MYQ1_GOSSC</name>
<reference evidence="3 4" key="1">
    <citation type="journal article" date="2019" name="Genome Biol. Evol.">
        <title>Insights into the evolution of the New World diploid cottons (Gossypium, subgenus Houzingenia) based on genome sequencing.</title>
        <authorList>
            <person name="Grover C.E."/>
            <person name="Arick M.A. 2nd"/>
            <person name="Thrash A."/>
            <person name="Conover J.L."/>
            <person name="Sanders W.S."/>
            <person name="Peterson D.G."/>
            <person name="Frelichowski J.E."/>
            <person name="Scheffler J.A."/>
            <person name="Scheffler B.E."/>
            <person name="Wendel J.F."/>
        </authorList>
    </citation>
    <scope>NUCLEOTIDE SEQUENCE [LARGE SCALE GENOMIC DNA]</scope>
    <source>
        <strain evidence="3">1</strain>
        <tissue evidence="3">Leaf</tissue>
    </source>
</reference>
<dbReference type="PANTHER" id="PTHR48200">
    <property type="entry name" value="PROTEIN, PUTATIVE-RELATED"/>
    <property type="match status" value="1"/>
</dbReference>
<dbReference type="OrthoDB" id="990598at2759"/>
<evidence type="ECO:0000259" key="2">
    <source>
        <dbReference type="Pfam" id="PF24924"/>
    </source>
</evidence>
<dbReference type="AlphaFoldDB" id="A0A7J9MYQ1"/>
<dbReference type="Proteomes" id="UP000593576">
    <property type="component" value="Unassembled WGS sequence"/>
</dbReference>
<keyword evidence="4" id="KW-1185">Reference proteome</keyword>
<evidence type="ECO:0000313" key="3">
    <source>
        <dbReference type="EMBL" id="MBA0876110.1"/>
    </source>
</evidence>
<dbReference type="Pfam" id="PF24924">
    <property type="entry name" value="DUF7745"/>
    <property type="match status" value="1"/>
</dbReference>
<comment type="caution">
    <text evidence="3">The sequence shown here is derived from an EMBL/GenBank/DDBJ whole genome shotgun (WGS) entry which is preliminary data.</text>
</comment>
<feature type="coiled-coil region" evidence="1">
    <location>
        <begin position="113"/>
        <end position="265"/>
    </location>
</feature>
<keyword evidence="1" id="KW-0175">Coiled coil</keyword>
<sequence>MKKVDVFALSIYGLVVFPKALGHVDEAVTDLFNRLDKWVTPVPAILAETFRSLNECRREGDGYKKKIQEMTNAWRQTRRMKRLAVCLLTTLEYIEWLGKRVNDNIPMPSQGDNQLAEKHLENKIKQMKEEKMNLKLGIDVQKLETKNLRNGKHKAEEDLNSLKTDYKKLRLLVRTTGLGKTSEQWRQEIQEEKIRASRDELKARVAELEKTVHQYRNRNSVVELQTSLSKIEQMKKTVEELKMALQNCEAKIEYLEANEDHQNKQLHYFQDQITKRDHIMGEVVVQIQEVAERLQTLAIQADILSVKYELESDRGQKLASLLKEIKVLTIRAKPYL</sequence>
<organism evidence="3 4">
    <name type="scientific">Gossypium schwendimanii</name>
    <name type="common">Cotton</name>
    <dbReference type="NCBI Taxonomy" id="34291"/>
    <lineage>
        <taxon>Eukaryota</taxon>
        <taxon>Viridiplantae</taxon>
        <taxon>Streptophyta</taxon>
        <taxon>Embryophyta</taxon>
        <taxon>Tracheophyta</taxon>
        <taxon>Spermatophyta</taxon>
        <taxon>Magnoliopsida</taxon>
        <taxon>eudicotyledons</taxon>
        <taxon>Gunneridae</taxon>
        <taxon>Pentapetalae</taxon>
        <taxon>rosids</taxon>
        <taxon>malvids</taxon>
        <taxon>Malvales</taxon>
        <taxon>Malvaceae</taxon>
        <taxon>Malvoideae</taxon>
        <taxon>Gossypium</taxon>
    </lineage>
</organism>
<dbReference type="EMBL" id="JABFAF010263731">
    <property type="protein sequence ID" value="MBA0876110.1"/>
    <property type="molecule type" value="Genomic_DNA"/>
</dbReference>
<accession>A0A7J9MYQ1</accession>
<protein>
    <recommendedName>
        <fullName evidence="2">DUF7745 domain-containing protein</fullName>
    </recommendedName>
</protein>
<proteinExistence type="predicted"/>
<dbReference type="PANTHER" id="PTHR48200:SF1">
    <property type="entry name" value="AMINOTRANSFERASE-LIKE PLANT MOBILE DOMAIN-CONTAINING PROTEIN"/>
    <property type="match status" value="1"/>
</dbReference>
<evidence type="ECO:0000256" key="1">
    <source>
        <dbReference type="SAM" id="Coils"/>
    </source>
</evidence>